<evidence type="ECO:0000313" key="1">
    <source>
        <dbReference type="EMBL" id="RNA09784.1"/>
    </source>
</evidence>
<gene>
    <name evidence="1" type="ORF">BpHYR1_011468</name>
</gene>
<keyword evidence="2" id="KW-1185">Reference proteome</keyword>
<evidence type="ECO:0000313" key="2">
    <source>
        <dbReference type="Proteomes" id="UP000276133"/>
    </source>
</evidence>
<dbReference type="Proteomes" id="UP000276133">
    <property type="component" value="Unassembled WGS sequence"/>
</dbReference>
<sequence length="152" mass="18075">MLRWFHIFKLNQKNNLSTFESLNSDLKRDIYLNKKKSKINYYIPFQTSSNFESSGIVNQEKKLKKELDNIFTLDKRSEIHKEILADFLKYQFTLIMIKMKEHQQKLINFDKTYLLMQPINYRISLVMKAELTNLNIHVVGKVTAQNGKILSI</sequence>
<comment type="caution">
    <text evidence="1">The sequence shown here is derived from an EMBL/GenBank/DDBJ whole genome shotgun (WGS) entry which is preliminary data.</text>
</comment>
<dbReference type="EMBL" id="REGN01006372">
    <property type="protein sequence ID" value="RNA09784.1"/>
    <property type="molecule type" value="Genomic_DNA"/>
</dbReference>
<dbReference type="AlphaFoldDB" id="A0A3M7QF23"/>
<protein>
    <submittedName>
        <fullName evidence="1">Uncharacterized protein</fullName>
    </submittedName>
</protein>
<organism evidence="1 2">
    <name type="scientific">Brachionus plicatilis</name>
    <name type="common">Marine rotifer</name>
    <name type="synonym">Brachionus muelleri</name>
    <dbReference type="NCBI Taxonomy" id="10195"/>
    <lineage>
        <taxon>Eukaryota</taxon>
        <taxon>Metazoa</taxon>
        <taxon>Spiralia</taxon>
        <taxon>Gnathifera</taxon>
        <taxon>Rotifera</taxon>
        <taxon>Eurotatoria</taxon>
        <taxon>Monogononta</taxon>
        <taxon>Pseudotrocha</taxon>
        <taxon>Ploima</taxon>
        <taxon>Brachionidae</taxon>
        <taxon>Brachionus</taxon>
    </lineage>
</organism>
<name>A0A3M7QF23_BRAPC</name>
<accession>A0A3M7QF23</accession>
<proteinExistence type="predicted"/>
<reference evidence="1 2" key="1">
    <citation type="journal article" date="2018" name="Sci. Rep.">
        <title>Genomic signatures of local adaptation to the degree of environmental predictability in rotifers.</title>
        <authorList>
            <person name="Franch-Gras L."/>
            <person name="Hahn C."/>
            <person name="Garcia-Roger E.M."/>
            <person name="Carmona M.J."/>
            <person name="Serra M."/>
            <person name="Gomez A."/>
        </authorList>
    </citation>
    <scope>NUCLEOTIDE SEQUENCE [LARGE SCALE GENOMIC DNA]</scope>
    <source>
        <strain evidence="1">HYR1</strain>
    </source>
</reference>